<dbReference type="OrthoDB" id="409121at2759"/>
<organism evidence="2 3">
    <name type="scientific">Trichophyton equinum (strain ATCC MYA-4606 / CBS 127.97)</name>
    <name type="common">Horse ringworm fungus</name>
    <dbReference type="NCBI Taxonomy" id="559882"/>
    <lineage>
        <taxon>Eukaryota</taxon>
        <taxon>Fungi</taxon>
        <taxon>Dikarya</taxon>
        <taxon>Ascomycota</taxon>
        <taxon>Pezizomycotina</taxon>
        <taxon>Eurotiomycetes</taxon>
        <taxon>Eurotiomycetidae</taxon>
        <taxon>Onygenales</taxon>
        <taxon>Arthrodermataceae</taxon>
        <taxon>Trichophyton</taxon>
    </lineage>
</organism>
<keyword evidence="3" id="KW-1185">Reference proteome</keyword>
<gene>
    <name evidence="2" type="ORF">TEQG_08430</name>
</gene>
<protein>
    <submittedName>
        <fullName evidence="2">Urea hydro-lyase/cyanamide hydratase</fullName>
    </submittedName>
</protein>
<dbReference type="Proteomes" id="UP000009169">
    <property type="component" value="Unassembled WGS sequence"/>
</dbReference>
<dbReference type="InterPro" id="IPR003607">
    <property type="entry name" value="HD/PDEase_dom"/>
</dbReference>
<evidence type="ECO:0000259" key="1">
    <source>
        <dbReference type="PROSITE" id="PS51831"/>
    </source>
</evidence>
<feature type="domain" description="HD" evidence="1">
    <location>
        <begin position="67"/>
        <end position="191"/>
    </location>
</feature>
<dbReference type="NCBIfam" id="TIGR03401">
    <property type="entry name" value="cyanamide_fam"/>
    <property type="match status" value="1"/>
</dbReference>
<name>F2Q5R7_TRIEC</name>
<proteinExistence type="predicted"/>
<evidence type="ECO:0000313" key="3">
    <source>
        <dbReference type="Proteomes" id="UP000009169"/>
    </source>
</evidence>
<dbReference type="InterPro" id="IPR006674">
    <property type="entry name" value="HD_domain"/>
</dbReference>
<dbReference type="EMBL" id="DS995809">
    <property type="protein sequence ID" value="EGE09485.1"/>
    <property type="molecule type" value="Genomic_DNA"/>
</dbReference>
<dbReference type="InterPro" id="IPR017771">
    <property type="entry name" value="Cyanamide_hydratase_HD"/>
</dbReference>
<dbReference type="SUPFAM" id="SSF109604">
    <property type="entry name" value="HD-domain/PDEase-like"/>
    <property type="match status" value="1"/>
</dbReference>
<dbReference type="PANTHER" id="PTHR35569:SF1">
    <property type="entry name" value="CYANAMIDE HYDRATASE DDI2-RELATED"/>
    <property type="match status" value="1"/>
</dbReference>
<dbReference type="PROSITE" id="PS51831">
    <property type="entry name" value="HD"/>
    <property type="match status" value="1"/>
</dbReference>
<accession>F2Q5R7</accession>
<dbReference type="PANTHER" id="PTHR35569">
    <property type="entry name" value="CYANAMIDE HYDRATASE DDI2-RELATED"/>
    <property type="match status" value="1"/>
</dbReference>
<sequence>MPPIPGGTADIFGFTAVEASAEKLFDQIGLRDMPPPPVIPVSATPIPQTILAGRIQGYAKVHLPTPTFHHCMRVYHFGIAMKRYAFPTWAFSDETYFITCLLHDIGTTEDHLRASRMSFELYGGFIAMDLLQYPINEHASTIIDPEKRVTASNALAESVVEAIMRHQDIRDTGKITALGQLIQLATIFDNIGGHEQLLSPETVKDVIKNYPRMQWNNCFAATIRKEISLKPWAHSTTLGTDEFPSRIENNPVGLKLRAWKKVSMKRMVQLWRLKARMRSINCFHLCRTQSTTLLPWI</sequence>
<dbReference type="eggNOG" id="ENOG502QTPD">
    <property type="taxonomic scope" value="Eukaryota"/>
</dbReference>
<dbReference type="HOGENOM" id="CLU_079935_0_0_1"/>
<reference evidence="3" key="1">
    <citation type="journal article" date="2012" name="MBio">
        <title>Comparative genome analysis of Trichophyton rubrum and related dermatophytes reveals candidate genes involved in infection.</title>
        <authorList>
            <person name="Martinez D.A."/>
            <person name="Oliver B.G."/>
            <person name="Graeser Y."/>
            <person name="Goldberg J.M."/>
            <person name="Li W."/>
            <person name="Martinez-Rossi N.M."/>
            <person name="Monod M."/>
            <person name="Shelest E."/>
            <person name="Barton R.C."/>
            <person name="Birch E."/>
            <person name="Brakhage A.A."/>
            <person name="Chen Z."/>
            <person name="Gurr S.J."/>
            <person name="Heiman D."/>
            <person name="Heitman J."/>
            <person name="Kosti I."/>
            <person name="Rossi A."/>
            <person name="Saif S."/>
            <person name="Samalova M."/>
            <person name="Saunders C.W."/>
            <person name="Shea T."/>
            <person name="Summerbell R.C."/>
            <person name="Xu J."/>
            <person name="Young S."/>
            <person name="Zeng Q."/>
            <person name="Birren B.W."/>
            <person name="Cuomo C.A."/>
            <person name="White T.C."/>
        </authorList>
    </citation>
    <scope>NUCLEOTIDE SEQUENCE [LARGE SCALE GENOMIC DNA]</scope>
    <source>
        <strain evidence="3">ATCC MYA-4606 / CBS 127.97</strain>
    </source>
</reference>
<dbReference type="AlphaFoldDB" id="F2Q5R7"/>
<dbReference type="VEuPathDB" id="FungiDB:TEQG_08430"/>
<dbReference type="GO" id="GO:0016829">
    <property type="term" value="F:lyase activity"/>
    <property type="evidence" value="ECO:0007669"/>
    <property type="project" value="UniProtKB-KW"/>
</dbReference>
<dbReference type="CDD" id="cd00077">
    <property type="entry name" value="HDc"/>
    <property type="match status" value="1"/>
</dbReference>
<dbReference type="Gene3D" id="1.10.3210.10">
    <property type="entry name" value="Hypothetical protein af1432"/>
    <property type="match status" value="1"/>
</dbReference>
<evidence type="ECO:0000313" key="2">
    <source>
        <dbReference type="EMBL" id="EGE09485.1"/>
    </source>
</evidence>